<dbReference type="AlphaFoldDB" id="A0A839UCG2"/>
<protein>
    <submittedName>
        <fullName evidence="1">Uncharacterized protein</fullName>
    </submittedName>
</protein>
<accession>A0A839UCG2</accession>
<reference evidence="1 2" key="1">
    <citation type="submission" date="2020-08" db="EMBL/GenBank/DDBJ databases">
        <title>Genomic Encyclopedia of Type Strains, Phase III (KMG-III): the genomes of soil and plant-associated and newly described type strains.</title>
        <authorList>
            <person name="Whitman W."/>
        </authorList>
    </citation>
    <scope>NUCLEOTIDE SEQUENCE [LARGE SCALE GENOMIC DNA]</scope>
    <source>
        <strain evidence="1 2">CECT 7015</strain>
    </source>
</reference>
<proteinExistence type="predicted"/>
<keyword evidence="2" id="KW-1185">Reference proteome</keyword>
<name>A0A839UCG2_9HYPH</name>
<sequence length="34" mass="3980">MAEYVAALSDMSWAYAYHRLGARSDNHVFEARQY</sequence>
<dbReference type="Proteomes" id="UP000554520">
    <property type="component" value="Unassembled WGS sequence"/>
</dbReference>
<dbReference type="EMBL" id="JACHXN010000007">
    <property type="protein sequence ID" value="MBB3146371.1"/>
    <property type="molecule type" value="Genomic_DNA"/>
</dbReference>
<comment type="caution">
    <text evidence="1">The sequence shown here is derived from an EMBL/GenBank/DDBJ whole genome shotgun (WGS) entry which is preliminary data.</text>
</comment>
<organism evidence="1 2">
    <name type="scientific">Phyllobacterium trifolii</name>
    <dbReference type="NCBI Taxonomy" id="300193"/>
    <lineage>
        <taxon>Bacteria</taxon>
        <taxon>Pseudomonadati</taxon>
        <taxon>Pseudomonadota</taxon>
        <taxon>Alphaproteobacteria</taxon>
        <taxon>Hyphomicrobiales</taxon>
        <taxon>Phyllobacteriaceae</taxon>
        <taxon>Phyllobacterium</taxon>
    </lineage>
</organism>
<evidence type="ECO:0000313" key="2">
    <source>
        <dbReference type="Proteomes" id="UP000554520"/>
    </source>
</evidence>
<gene>
    <name evidence="1" type="ORF">FHS21_002786</name>
</gene>
<evidence type="ECO:0000313" key="1">
    <source>
        <dbReference type="EMBL" id="MBB3146371.1"/>
    </source>
</evidence>